<protein>
    <submittedName>
        <fullName evidence="1">Post-transcriptional regulator</fullName>
    </submittedName>
</protein>
<evidence type="ECO:0000313" key="2">
    <source>
        <dbReference type="Proteomes" id="UP000571017"/>
    </source>
</evidence>
<organism evidence="1 2">
    <name type="scientific">Halobacillus locisalis</name>
    <dbReference type="NCBI Taxonomy" id="220753"/>
    <lineage>
        <taxon>Bacteria</taxon>
        <taxon>Bacillati</taxon>
        <taxon>Bacillota</taxon>
        <taxon>Bacilli</taxon>
        <taxon>Bacillales</taxon>
        <taxon>Bacillaceae</taxon>
        <taxon>Halobacillus</taxon>
    </lineage>
</organism>
<name>A0A838CML0_9BACI</name>
<dbReference type="EMBL" id="JACEFG010000001">
    <property type="protein sequence ID" value="MBA2173482.1"/>
    <property type="molecule type" value="Genomic_DNA"/>
</dbReference>
<dbReference type="InterPro" id="IPR025716">
    <property type="entry name" value="Post-transcriptional_regulator"/>
</dbReference>
<proteinExistence type="predicted"/>
<dbReference type="RefSeq" id="WP_181470543.1">
    <property type="nucleotide sequence ID" value="NZ_JACEFG010000001.1"/>
</dbReference>
<accession>A0A838CML0</accession>
<dbReference type="AlphaFoldDB" id="A0A838CML0"/>
<comment type="caution">
    <text evidence="1">The sequence shown here is derived from an EMBL/GenBank/DDBJ whole genome shotgun (WGS) entry which is preliminary data.</text>
</comment>
<reference evidence="1 2" key="1">
    <citation type="journal article" date="2004" name="Extremophiles">
        <title>Halobacillus locisalis sp. nov., a halophilic bacterium isolated from a marine solar saltern of the Yellow Sea in Korea.</title>
        <authorList>
            <person name="Yoon J.H."/>
            <person name="Kang K.H."/>
            <person name="Oh T.K."/>
            <person name="Park Y.H."/>
        </authorList>
    </citation>
    <scope>NUCLEOTIDE SEQUENCE [LARGE SCALE GENOMIC DNA]</scope>
    <source>
        <strain evidence="1 2">KCTC 3788</strain>
    </source>
</reference>
<dbReference type="Proteomes" id="UP000571017">
    <property type="component" value="Unassembled WGS sequence"/>
</dbReference>
<evidence type="ECO:0000313" key="1">
    <source>
        <dbReference type="EMBL" id="MBA2173482.1"/>
    </source>
</evidence>
<keyword evidence="2" id="KW-1185">Reference proteome</keyword>
<sequence>MYETKTVHQWKRQVGPVLKSKVDELHLMGYERATEDEIWNCLIKKVWKGEPEKRLYEIVQDIFHLNSHTYVSYLTAEAYQNEDLLASIEAVAQLSNE</sequence>
<gene>
    <name evidence="1" type="ORF">H0266_01065</name>
</gene>
<dbReference type="Pfam" id="PF13797">
    <property type="entry name" value="Post_transc_reg"/>
    <property type="match status" value="1"/>
</dbReference>